<dbReference type="OrthoDB" id="3776135at2759"/>
<dbReference type="EMBL" id="ML976021">
    <property type="protein sequence ID" value="KAF1943875.1"/>
    <property type="molecule type" value="Genomic_DNA"/>
</dbReference>
<dbReference type="AlphaFoldDB" id="A0A6A5STD6"/>
<protein>
    <submittedName>
        <fullName evidence="1">Uncharacterized protein</fullName>
    </submittedName>
</protein>
<reference evidence="1" key="1">
    <citation type="journal article" date="2020" name="Stud. Mycol.">
        <title>101 Dothideomycetes genomes: a test case for predicting lifestyles and emergence of pathogens.</title>
        <authorList>
            <person name="Haridas S."/>
            <person name="Albert R."/>
            <person name="Binder M."/>
            <person name="Bloem J."/>
            <person name="Labutti K."/>
            <person name="Salamov A."/>
            <person name="Andreopoulos B."/>
            <person name="Baker S."/>
            <person name="Barry K."/>
            <person name="Bills G."/>
            <person name="Bluhm B."/>
            <person name="Cannon C."/>
            <person name="Castanera R."/>
            <person name="Culley D."/>
            <person name="Daum C."/>
            <person name="Ezra D."/>
            <person name="Gonzalez J."/>
            <person name="Henrissat B."/>
            <person name="Kuo A."/>
            <person name="Liang C."/>
            <person name="Lipzen A."/>
            <person name="Lutzoni F."/>
            <person name="Magnuson J."/>
            <person name="Mondo S."/>
            <person name="Nolan M."/>
            <person name="Ohm R."/>
            <person name="Pangilinan J."/>
            <person name="Park H.-J."/>
            <person name="Ramirez L."/>
            <person name="Alfaro M."/>
            <person name="Sun H."/>
            <person name="Tritt A."/>
            <person name="Yoshinaga Y."/>
            <person name="Zwiers L.-H."/>
            <person name="Turgeon B."/>
            <person name="Goodwin S."/>
            <person name="Spatafora J."/>
            <person name="Crous P."/>
            <person name="Grigoriev I."/>
        </authorList>
    </citation>
    <scope>NUCLEOTIDE SEQUENCE</scope>
    <source>
        <strain evidence="1">CBS 161.51</strain>
    </source>
</reference>
<keyword evidence="2" id="KW-1185">Reference proteome</keyword>
<evidence type="ECO:0000313" key="1">
    <source>
        <dbReference type="EMBL" id="KAF1943875.1"/>
    </source>
</evidence>
<gene>
    <name evidence="1" type="ORF">EJ02DRAFT_420876</name>
</gene>
<accession>A0A6A5STD6</accession>
<proteinExistence type="predicted"/>
<name>A0A6A5STD6_9PLEO</name>
<organism evidence="1 2">
    <name type="scientific">Clathrospora elynae</name>
    <dbReference type="NCBI Taxonomy" id="706981"/>
    <lineage>
        <taxon>Eukaryota</taxon>
        <taxon>Fungi</taxon>
        <taxon>Dikarya</taxon>
        <taxon>Ascomycota</taxon>
        <taxon>Pezizomycotina</taxon>
        <taxon>Dothideomycetes</taxon>
        <taxon>Pleosporomycetidae</taxon>
        <taxon>Pleosporales</taxon>
        <taxon>Diademaceae</taxon>
        <taxon>Clathrospora</taxon>
    </lineage>
</organism>
<evidence type="ECO:0000313" key="2">
    <source>
        <dbReference type="Proteomes" id="UP000800038"/>
    </source>
</evidence>
<sequence>MRGKVIRCCNALEYVKVSVADADGKEVANMKVELKFTGETDQGKFDCIGIYDAVGNNARYNRQGKLKDAMDRKVIETVMSCSSKDVTGSCPNDECLYQLGYCIK</sequence>
<dbReference type="Proteomes" id="UP000800038">
    <property type="component" value="Unassembled WGS sequence"/>
</dbReference>